<accession>A0A8K0KA72</accession>
<dbReference type="EMBL" id="KZ308484">
    <property type="protein sequence ID" value="KAG8230414.1"/>
    <property type="molecule type" value="Genomic_DNA"/>
</dbReference>
<evidence type="ECO:0000256" key="2">
    <source>
        <dbReference type="ARBA" id="ARBA00022692"/>
    </source>
</evidence>
<organism evidence="10 11">
    <name type="scientific">Ladona fulva</name>
    <name type="common">Scarce chaser dragonfly</name>
    <name type="synonym">Libellula fulva</name>
    <dbReference type="NCBI Taxonomy" id="123851"/>
    <lineage>
        <taxon>Eukaryota</taxon>
        <taxon>Metazoa</taxon>
        <taxon>Ecdysozoa</taxon>
        <taxon>Arthropoda</taxon>
        <taxon>Hexapoda</taxon>
        <taxon>Insecta</taxon>
        <taxon>Pterygota</taxon>
        <taxon>Palaeoptera</taxon>
        <taxon>Odonata</taxon>
        <taxon>Epiprocta</taxon>
        <taxon>Anisoptera</taxon>
        <taxon>Libelluloidea</taxon>
        <taxon>Libellulidae</taxon>
        <taxon>Ladona</taxon>
    </lineage>
</organism>
<dbReference type="GO" id="GO:0016020">
    <property type="term" value="C:membrane"/>
    <property type="evidence" value="ECO:0007669"/>
    <property type="project" value="UniProtKB-SubCell"/>
</dbReference>
<evidence type="ECO:0000256" key="3">
    <source>
        <dbReference type="ARBA" id="ARBA00022729"/>
    </source>
</evidence>
<keyword evidence="6" id="KW-0675">Receptor</keyword>
<evidence type="ECO:0000256" key="4">
    <source>
        <dbReference type="ARBA" id="ARBA00022989"/>
    </source>
</evidence>
<dbReference type="PANTHER" id="PTHR15583:SF7">
    <property type="entry name" value="INTERLEUKIN CYTOKINE RECEPTOR-RELATED PROTEIN 2"/>
    <property type="match status" value="1"/>
</dbReference>
<reference evidence="10" key="2">
    <citation type="submission" date="2017-10" db="EMBL/GenBank/DDBJ databases">
        <title>Ladona fulva Genome sequencing and assembly.</title>
        <authorList>
            <person name="Murali S."/>
            <person name="Richards S."/>
            <person name="Bandaranaike D."/>
            <person name="Bellair M."/>
            <person name="Blankenburg K."/>
            <person name="Chao H."/>
            <person name="Dinh H."/>
            <person name="Doddapaneni H."/>
            <person name="Dugan-Rocha S."/>
            <person name="Elkadiri S."/>
            <person name="Gnanaolivu R."/>
            <person name="Hernandez B."/>
            <person name="Skinner E."/>
            <person name="Javaid M."/>
            <person name="Lee S."/>
            <person name="Li M."/>
            <person name="Ming W."/>
            <person name="Munidasa M."/>
            <person name="Muniz J."/>
            <person name="Nguyen L."/>
            <person name="Hughes D."/>
            <person name="Osuji N."/>
            <person name="Pu L.-L."/>
            <person name="Puazo M."/>
            <person name="Qu C."/>
            <person name="Quiroz J."/>
            <person name="Raj R."/>
            <person name="Weissenberger G."/>
            <person name="Xin Y."/>
            <person name="Zou X."/>
            <person name="Han Y."/>
            <person name="Worley K."/>
            <person name="Muzny D."/>
            <person name="Gibbs R."/>
        </authorList>
    </citation>
    <scope>NUCLEOTIDE SEQUENCE</scope>
    <source>
        <strain evidence="10">Sampled in the wild</strain>
    </source>
</reference>
<feature type="transmembrane region" description="Helical" evidence="8">
    <location>
        <begin position="50"/>
        <end position="74"/>
    </location>
</feature>
<evidence type="ECO:0000256" key="6">
    <source>
        <dbReference type="ARBA" id="ARBA00023170"/>
    </source>
</evidence>
<evidence type="ECO:0000259" key="9">
    <source>
        <dbReference type="Pfam" id="PF08357"/>
    </source>
</evidence>
<keyword evidence="5 8" id="KW-0472">Membrane</keyword>
<dbReference type="Pfam" id="PF08357">
    <property type="entry name" value="SEFIR"/>
    <property type="match status" value="1"/>
</dbReference>
<keyword evidence="2 8" id="KW-0812">Transmembrane</keyword>
<keyword evidence="11" id="KW-1185">Reference proteome</keyword>
<dbReference type="OrthoDB" id="8611351at2759"/>
<evidence type="ECO:0000256" key="1">
    <source>
        <dbReference type="ARBA" id="ARBA00004479"/>
    </source>
</evidence>
<comment type="caution">
    <text evidence="10">The sequence shown here is derived from an EMBL/GenBank/DDBJ whole genome shotgun (WGS) entry which is preliminary data.</text>
</comment>
<dbReference type="AlphaFoldDB" id="A0A8K0KA72"/>
<dbReference type="PANTHER" id="PTHR15583">
    <property type="entry name" value="INTERLEUKIN-17 RECEPTOR"/>
    <property type="match status" value="1"/>
</dbReference>
<reference evidence="10" key="1">
    <citation type="submission" date="2013-04" db="EMBL/GenBank/DDBJ databases">
        <authorList>
            <person name="Qu J."/>
            <person name="Murali S.C."/>
            <person name="Bandaranaike D."/>
            <person name="Bellair M."/>
            <person name="Blankenburg K."/>
            <person name="Chao H."/>
            <person name="Dinh H."/>
            <person name="Doddapaneni H."/>
            <person name="Downs B."/>
            <person name="Dugan-Rocha S."/>
            <person name="Elkadiri S."/>
            <person name="Gnanaolivu R.D."/>
            <person name="Hernandez B."/>
            <person name="Javaid M."/>
            <person name="Jayaseelan J.C."/>
            <person name="Lee S."/>
            <person name="Li M."/>
            <person name="Ming W."/>
            <person name="Munidasa M."/>
            <person name="Muniz J."/>
            <person name="Nguyen L."/>
            <person name="Ongeri F."/>
            <person name="Osuji N."/>
            <person name="Pu L.-L."/>
            <person name="Puazo M."/>
            <person name="Qu C."/>
            <person name="Quiroz J."/>
            <person name="Raj R."/>
            <person name="Weissenberger G."/>
            <person name="Xin Y."/>
            <person name="Zou X."/>
            <person name="Han Y."/>
            <person name="Richards S."/>
            <person name="Worley K."/>
            <person name="Muzny D."/>
            <person name="Gibbs R."/>
        </authorList>
    </citation>
    <scope>NUCLEOTIDE SEQUENCE</scope>
    <source>
        <strain evidence="10">Sampled in the wild</strain>
    </source>
</reference>
<dbReference type="Proteomes" id="UP000792457">
    <property type="component" value="Unassembled WGS sequence"/>
</dbReference>
<sequence>MQQYLQALVDDVRCGWDSVIEHEKCIWNIMEEVEDCFHDVPEVNLNSMSAFSISLVIIITIILLFFTGVTVFMFKRRSPMIPSLDVPVDETLPMVTKKKVLLLYARDCKQFMTVMKSFGQLLEKSHNIKVFDCYYDEDVLDGPLDWLQNKLTNPQFYVLIVTTRCAYLHQEAILAGDWGDSYSLYREPSFLDRVFMYGLKWVMKDISANPFSRSYIIGFRGFSRDEDMLSLPTNWRRYIIPDHLDNFFTDMDIYCTPVENIRNSVQHVNLESDIHSLCRYKSENPYYLSGILRSAGVLNI</sequence>
<keyword evidence="3" id="KW-0732">Signal</keyword>
<dbReference type="Gene3D" id="3.40.50.11530">
    <property type="match status" value="1"/>
</dbReference>
<dbReference type="InterPro" id="IPR039465">
    <property type="entry name" value="IL-17_rcpt-like"/>
</dbReference>
<evidence type="ECO:0000256" key="8">
    <source>
        <dbReference type="SAM" id="Phobius"/>
    </source>
</evidence>
<dbReference type="GO" id="GO:0030368">
    <property type="term" value="F:interleukin-17 receptor activity"/>
    <property type="evidence" value="ECO:0007669"/>
    <property type="project" value="InterPro"/>
</dbReference>
<proteinExistence type="predicted"/>
<keyword evidence="4 8" id="KW-1133">Transmembrane helix</keyword>
<evidence type="ECO:0000313" key="10">
    <source>
        <dbReference type="EMBL" id="KAG8230414.1"/>
    </source>
</evidence>
<protein>
    <recommendedName>
        <fullName evidence="9">SEFIR domain-containing protein</fullName>
    </recommendedName>
</protein>
<evidence type="ECO:0000256" key="7">
    <source>
        <dbReference type="ARBA" id="ARBA00023180"/>
    </source>
</evidence>
<evidence type="ECO:0000256" key="5">
    <source>
        <dbReference type="ARBA" id="ARBA00023136"/>
    </source>
</evidence>
<feature type="domain" description="SEFIR" evidence="9">
    <location>
        <begin position="98"/>
        <end position="250"/>
    </location>
</feature>
<keyword evidence="7" id="KW-0325">Glycoprotein</keyword>
<name>A0A8K0KA72_LADFU</name>
<comment type="subcellular location">
    <subcellularLocation>
        <location evidence="1">Membrane</location>
        <topology evidence="1">Single-pass type I membrane protein</topology>
    </subcellularLocation>
</comment>
<dbReference type="InterPro" id="IPR013568">
    <property type="entry name" value="SEFIR_dom"/>
</dbReference>
<evidence type="ECO:0000313" key="11">
    <source>
        <dbReference type="Proteomes" id="UP000792457"/>
    </source>
</evidence>
<gene>
    <name evidence="10" type="ORF">J437_LFUL010215</name>
</gene>